<keyword evidence="2" id="KW-1185">Reference proteome</keyword>
<gene>
    <name evidence="1" type="ORF">HCUR_00451</name>
</gene>
<dbReference type="Proteomes" id="UP000239425">
    <property type="component" value="Unassembled WGS sequence"/>
</dbReference>
<name>A0A2S5RAD7_9PROT</name>
<dbReference type="RefSeq" id="WP_165780653.1">
    <property type="nucleotide sequence ID" value="NZ_PHHC01000078.1"/>
</dbReference>
<dbReference type="AlphaFoldDB" id="A0A2S5RAD7"/>
<organism evidence="1 2">
    <name type="scientific">Holospora curviuscula</name>
    <dbReference type="NCBI Taxonomy" id="1082868"/>
    <lineage>
        <taxon>Bacteria</taxon>
        <taxon>Pseudomonadati</taxon>
        <taxon>Pseudomonadota</taxon>
        <taxon>Alphaproteobacteria</taxon>
        <taxon>Holosporales</taxon>
        <taxon>Holosporaceae</taxon>
        <taxon>Holospora</taxon>
    </lineage>
</organism>
<protein>
    <submittedName>
        <fullName evidence="1">Uncharacterized protein</fullName>
    </submittedName>
</protein>
<reference evidence="1 2" key="1">
    <citation type="submission" date="2017-11" db="EMBL/GenBank/DDBJ databases">
        <title>Comparative genomic analysis of Holospora spp., intranuclear symbionts of paramecia.</title>
        <authorList>
            <person name="Garushyants S.K."/>
            <person name="Beliavskaya A."/>
            <person name="Malko D.B."/>
            <person name="Logacheva M.D."/>
            <person name="Rautian M.S."/>
            <person name="Gelfand M.S."/>
        </authorList>
    </citation>
    <scope>NUCLEOTIDE SEQUENCE [LARGE SCALE GENOMIC DNA]</scope>
    <source>
        <strain evidence="2">02AZ16</strain>
    </source>
</reference>
<proteinExistence type="predicted"/>
<dbReference type="EMBL" id="PHHC01000078">
    <property type="protein sequence ID" value="PPE04260.1"/>
    <property type="molecule type" value="Genomic_DNA"/>
</dbReference>
<sequence>MGSSLGAIRLLTGSVKVLTCWVKEMVLTNIPENRGVVMNKDAIHTLL</sequence>
<evidence type="ECO:0000313" key="1">
    <source>
        <dbReference type="EMBL" id="PPE04260.1"/>
    </source>
</evidence>
<evidence type="ECO:0000313" key="2">
    <source>
        <dbReference type="Proteomes" id="UP000239425"/>
    </source>
</evidence>
<comment type="caution">
    <text evidence="1">The sequence shown here is derived from an EMBL/GenBank/DDBJ whole genome shotgun (WGS) entry which is preliminary data.</text>
</comment>
<accession>A0A2S5RAD7</accession>